<gene>
    <name evidence="1" type="ORF">ETU09_07405</name>
</gene>
<dbReference type="GO" id="GO:0016301">
    <property type="term" value="F:kinase activity"/>
    <property type="evidence" value="ECO:0007669"/>
    <property type="project" value="UniProtKB-KW"/>
</dbReference>
<dbReference type="InterPro" id="IPR052519">
    <property type="entry name" value="Euk-type_GlcNAc_Kinase"/>
</dbReference>
<comment type="caution">
    <text evidence="1">The sequence shown here is derived from an EMBL/GenBank/DDBJ whole genome shotgun (WGS) entry which is preliminary data.</text>
</comment>
<keyword evidence="1" id="KW-0418">Kinase</keyword>
<dbReference type="PANTHER" id="PTHR43190">
    <property type="entry name" value="N-ACETYL-D-GLUCOSAMINE KINASE"/>
    <property type="match status" value="1"/>
</dbReference>
<dbReference type="Proteomes" id="UP000319499">
    <property type="component" value="Unassembled WGS sequence"/>
</dbReference>
<dbReference type="EMBL" id="SELH01000022">
    <property type="protein sequence ID" value="TWP27470.1"/>
    <property type="molecule type" value="Genomic_DNA"/>
</dbReference>
<protein>
    <submittedName>
        <fullName evidence="1">N-acetylglucosamine kinase</fullName>
    </submittedName>
</protein>
<name>A0A563DB80_9FLAO</name>
<organism evidence="1 2">
    <name type="scientific">Apibacter muscae</name>
    <dbReference type="NCBI Taxonomy" id="2509004"/>
    <lineage>
        <taxon>Bacteria</taxon>
        <taxon>Pseudomonadati</taxon>
        <taxon>Bacteroidota</taxon>
        <taxon>Flavobacteriia</taxon>
        <taxon>Flavobacteriales</taxon>
        <taxon>Weeksellaceae</taxon>
        <taxon>Apibacter</taxon>
    </lineage>
</organism>
<dbReference type="SUPFAM" id="SSF53067">
    <property type="entry name" value="Actin-like ATPase domain"/>
    <property type="match status" value="2"/>
</dbReference>
<keyword evidence="1" id="KW-0808">Transferase</keyword>
<accession>A0A563DB80</accession>
<dbReference type="InterPro" id="IPR043129">
    <property type="entry name" value="ATPase_NBD"/>
</dbReference>
<sequence>MILLVDSGATKADWVAIDKDGTRLFSSQTKGLSPESVDKDEMLIRLNERFDISQNRNNVEKIFFYGAGCATDNLKSIVISALKEFFPKVQTVVVEEDIYGVVYSTTPIGTEAIVCILGTGSNCSYYDGEKLHQKIISLGYLLMDDCSGNKLGAELVRAYNFKKLPPELSEKLVKEYKMDIDFIKENLYKKSNPNAYLATFAKFIIQNKDHQFIKEIINRQMQFFIDYYIKQYPNCYDVPINFNGSICFYLKDELEKKLAENNLKLGTVIRRPIDGLIDYVCKHKLKD</sequence>
<dbReference type="RefSeq" id="WP_146262616.1">
    <property type="nucleotide sequence ID" value="NZ_SELG01000037.1"/>
</dbReference>
<dbReference type="CDD" id="cd24079">
    <property type="entry name" value="ASKHA_NBD_PG1100-like"/>
    <property type="match status" value="1"/>
</dbReference>
<proteinExistence type="predicted"/>
<evidence type="ECO:0000313" key="2">
    <source>
        <dbReference type="Proteomes" id="UP000319499"/>
    </source>
</evidence>
<keyword evidence="2" id="KW-1185">Reference proteome</keyword>
<reference evidence="1 2" key="1">
    <citation type="submission" date="2019-02" db="EMBL/GenBank/DDBJ databases">
        <title>Apibacter muscae sp. nov.: a novel member of the house fly microbiota.</title>
        <authorList>
            <person name="Park R."/>
        </authorList>
    </citation>
    <scope>NUCLEOTIDE SEQUENCE [LARGE SCALE GENOMIC DNA]</scope>
    <source>
        <strain evidence="1 2">AL1</strain>
    </source>
</reference>
<dbReference type="Gene3D" id="3.30.420.40">
    <property type="match status" value="2"/>
</dbReference>
<dbReference type="AlphaFoldDB" id="A0A563DB80"/>
<dbReference type="Gene3D" id="1.10.720.160">
    <property type="match status" value="1"/>
</dbReference>
<dbReference type="PANTHER" id="PTHR43190:SF3">
    <property type="entry name" value="N-ACETYL-D-GLUCOSAMINE KINASE"/>
    <property type="match status" value="1"/>
</dbReference>
<evidence type="ECO:0000313" key="1">
    <source>
        <dbReference type="EMBL" id="TWP27470.1"/>
    </source>
</evidence>
<dbReference type="OrthoDB" id="871343at2"/>